<evidence type="ECO:0000313" key="3">
    <source>
        <dbReference type="Proteomes" id="UP001049176"/>
    </source>
</evidence>
<comment type="caution">
    <text evidence="2">The sequence shown here is derived from an EMBL/GenBank/DDBJ whole genome shotgun (WGS) entry which is preliminary data.</text>
</comment>
<evidence type="ECO:0000313" key="2">
    <source>
        <dbReference type="EMBL" id="KAG7087539.1"/>
    </source>
</evidence>
<feature type="compositionally biased region" description="Basic and acidic residues" evidence="1">
    <location>
        <begin position="1"/>
        <end position="11"/>
    </location>
</feature>
<dbReference type="KEGG" id="more:E1B28_013496"/>
<dbReference type="EMBL" id="CM032189">
    <property type="protein sequence ID" value="KAG7087539.1"/>
    <property type="molecule type" value="Genomic_DNA"/>
</dbReference>
<dbReference type="Proteomes" id="UP001049176">
    <property type="component" value="Chromosome 9"/>
</dbReference>
<feature type="region of interest" description="Disordered" evidence="1">
    <location>
        <begin position="1"/>
        <end position="32"/>
    </location>
</feature>
<dbReference type="RefSeq" id="XP_043004010.1">
    <property type="nucleotide sequence ID" value="XM_043158657.1"/>
</dbReference>
<gene>
    <name evidence="2" type="ORF">E1B28_013496</name>
</gene>
<name>A0A9P7RPN9_9AGAR</name>
<dbReference type="AlphaFoldDB" id="A0A9P7RPN9"/>
<sequence>MRGAQRGKEDVLTLPIDGPEDPFEETLQPNGYDARGWRKRPFKLYERVTTRIG</sequence>
<dbReference type="GeneID" id="66082571"/>
<proteinExistence type="predicted"/>
<keyword evidence="3" id="KW-1185">Reference proteome</keyword>
<reference evidence="2" key="1">
    <citation type="journal article" date="2021" name="Genome Biol. Evol.">
        <title>The assembled and annotated genome of the fairy-ring fungus Marasmius oreades.</title>
        <authorList>
            <person name="Hiltunen M."/>
            <person name="Ament-Velasquez S.L."/>
            <person name="Johannesson H."/>
        </authorList>
    </citation>
    <scope>NUCLEOTIDE SEQUENCE</scope>
    <source>
        <strain evidence="2">03SP1</strain>
    </source>
</reference>
<accession>A0A9P7RPN9</accession>
<organism evidence="2 3">
    <name type="scientific">Marasmius oreades</name>
    <name type="common">fairy-ring Marasmius</name>
    <dbReference type="NCBI Taxonomy" id="181124"/>
    <lineage>
        <taxon>Eukaryota</taxon>
        <taxon>Fungi</taxon>
        <taxon>Dikarya</taxon>
        <taxon>Basidiomycota</taxon>
        <taxon>Agaricomycotina</taxon>
        <taxon>Agaricomycetes</taxon>
        <taxon>Agaricomycetidae</taxon>
        <taxon>Agaricales</taxon>
        <taxon>Marasmiineae</taxon>
        <taxon>Marasmiaceae</taxon>
        <taxon>Marasmius</taxon>
    </lineage>
</organism>
<protein>
    <submittedName>
        <fullName evidence="2">Uncharacterized protein</fullName>
    </submittedName>
</protein>
<evidence type="ECO:0000256" key="1">
    <source>
        <dbReference type="SAM" id="MobiDB-lite"/>
    </source>
</evidence>